<dbReference type="InterPro" id="IPR050638">
    <property type="entry name" value="AA-Vitamin_Transporters"/>
</dbReference>
<evidence type="ECO:0000256" key="1">
    <source>
        <dbReference type="ARBA" id="ARBA00004141"/>
    </source>
</evidence>
<evidence type="ECO:0000256" key="2">
    <source>
        <dbReference type="ARBA" id="ARBA00007362"/>
    </source>
</evidence>
<dbReference type="HOGENOM" id="CLU_033863_2_2_5"/>
<comment type="caution">
    <text evidence="8">The sequence shown here is derived from an EMBL/GenBank/DDBJ whole genome shotgun (WGS) entry which is preliminary data.</text>
</comment>
<proteinExistence type="inferred from homology"/>
<dbReference type="EMBL" id="ADVL01000331">
    <property type="protein sequence ID" value="EFH11697.1"/>
    <property type="molecule type" value="Genomic_DNA"/>
</dbReference>
<name>D5RLW1_9PROT</name>
<protein>
    <submittedName>
        <fullName evidence="8">Putative membrane protein</fullName>
    </submittedName>
</protein>
<dbReference type="AlphaFoldDB" id="D5RLW1"/>
<organism evidence="8 9">
    <name type="scientific">Pseudoroseomonas cervicalis ATCC 49957</name>
    <dbReference type="NCBI Taxonomy" id="525371"/>
    <lineage>
        <taxon>Bacteria</taxon>
        <taxon>Pseudomonadati</taxon>
        <taxon>Pseudomonadota</taxon>
        <taxon>Alphaproteobacteria</taxon>
        <taxon>Acetobacterales</taxon>
        <taxon>Roseomonadaceae</taxon>
        <taxon>Roseomonas</taxon>
    </lineage>
</organism>
<dbReference type="Pfam" id="PF00892">
    <property type="entry name" value="EamA"/>
    <property type="match status" value="2"/>
</dbReference>
<accession>D5RLW1</accession>
<evidence type="ECO:0000313" key="8">
    <source>
        <dbReference type="EMBL" id="EFH11697.1"/>
    </source>
</evidence>
<feature type="transmembrane region" description="Helical" evidence="6">
    <location>
        <begin position="271"/>
        <end position="289"/>
    </location>
</feature>
<dbReference type="GO" id="GO:0016020">
    <property type="term" value="C:membrane"/>
    <property type="evidence" value="ECO:0007669"/>
    <property type="project" value="UniProtKB-SubCell"/>
</dbReference>
<keyword evidence="9" id="KW-1185">Reference proteome</keyword>
<keyword evidence="5 6" id="KW-0472">Membrane</keyword>
<dbReference type="SUPFAM" id="SSF103481">
    <property type="entry name" value="Multidrug resistance efflux transporter EmrE"/>
    <property type="match status" value="2"/>
</dbReference>
<evidence type="ECO:0000259" key="7">
    <source>
        <dbReference type="Pfam" id="PF00892"/>
    </source>
</evidence>
<dbReference type="Proteomes" id="UP000005324">
    <property type="component" value="Unassembled WGS sequence"/>
</dbReference>
<feature type="domain" description="EamA" evidence="7">
    <location>
        <begin position="154"/>
        <end position="284"/>
    </location>
</feature>
<evidence type="ECO:0000256" key="3">
    <source>
        <dbReference type="ARBA" id="ARBA00022692"/>
    </source>
</evidence>
<evidence type="ECO:0000313" key="9">
    <source>
        <dbReference type="Proteomes" id="UP000005324"/>
    </source>
</evidence>
<feature type="transmembrane region" description="Helical" evidence="6">
    <location>
        <begin position="216"/>
        <end position="235"/>
    </location>
</feature>
<feature type="transmembrane region" description="Helical" evidence="6">
    <location>
        <begin position="185"/>
        <end position="204"/>
    </location>
</feature>
<keyword evidence="4 6" id="KW-1133">Transmembrane helix</keyword>
<keyword evidence="3 6" id="KW-0812">Transmembrane</keyword>
<sequence>MSRPGNPAPARPGARAAILLALLAPCFWGSTYIVFTQTLPVEHPLLVAALRALPAGILLMLLGAGLPPREKLGRLLLLGLANIGLFFALLFFSAARLPGGVAATLSSSQPLVVAFLAWPLLGRAPRAGQVLAALAGLAGVAMLVLDSRAQLDLAGAVAALLATCCMAMGTVLIERWGRLGTPLQLAAWQLALGGAVLLPFALLVEGVPPAPDARNLLGFAYLVLPGTALAYWLWVRGIAAAGARLSFFGLLSPVVATLLGATLLGEWLAPVQMLGIVLVLGSTFAGMLLSRR</sequence>
<dbReference type="RefSeq" id="WP_007004489.1">
    <property type="nucleotide sequence ID" value="NZ_GG770779.1"/>
</dbReference>
<evidence type="ECO:0000256" key="4">
    <source>
        <dbReference type="ARBA" id="ARBA00022989"/>
    </source>
</evidence>
<feature type="transmembrane region" description="Helical" evidence="6">
    <location>
        <begin position="128"/>
        <end position="145"/>
    </location>
</feature>
<gene>
    <name evidence="8" type="ORF">HMPREF0731_2072</name>
</gene>
<feature type="transmembrane region" description="Helical" evidence="6">
    <location>
        <begin position="75"/>
        <end position="95"/>
    </location>
</feature>
<dbReference type="OrthoDB" id="5430053at2"/>
<comment type="similarity">
    <text evidence="2">Belongs to the EamA transporter family.</text>
</comment>
<feature type="transmembrane region" description="Helical" evidence="6">
    <location>
        <begin position="101"/>
        <end position="121"/>
    </location>
</feature>
<evidence type="ECO:0000256" key="6">
    <source>
        <dbReference type="SAM" id="Phobius"/>
    </source>
</evidence>
<evidence type="ECO:0000256" key="5">
    <source>
        <dbReference type="ARBA" id="ARBA00023136"/>
    </source>
</evidence>
<dbReference type="InterPro" id="IPR037185">
    <property type="entry name" value="EmrE-like"/>
</dbReference>
<feature type="transmembrane region" description="Helical" evidence="6">
    <location>
        <begin position="45"/>
        <end position="63"/>
    </location>
</feature>
<dbReference type="PANTHER" id="PTHR32322">
    <property type="entry name" value="INNER MEMBRANE TRANSPORTER"/>
    <property type="match status" value="1"/>
</dbReference>
<comment type="subcellular location">
    <subcellularLocation>
        <location evidence="1">Membrane</location>
        <topology evidence="1">Multi-pass membrane protein</topology>
    </subcellularLocation>
</comment>
<dbReference type="PANTHER" id="PTHR32322:SF2">
    <property type="entry name" value="EAMA DOMAIN-CONTAINING PROTEIN"/>
    <property type="match status" value="1"/>
</dbReference>
<feature type="transmembrane region" description="Helical" evidence="6">
    <location>
        <begin position="151"/>
        <end position="173"/>
    </location>
</feature>
<feature type="transmembrane region" description="Helical" evidence="6">
    <location>
        <begin position="247"/>
        <end position="265"/>
    </location>
</feature>
<dbReference type="InterPro" id="IPR000620">
    <property type="entry name" value="EamA_dom"/>
</dbReference>
<feature type="domain" description="EamA" evidence="7">
    <location>
        <begin position="17"/>
        <end position="144"/>
    </location>
</feature>
<reference evidence="8 9" key="1">
    <citation type="submission" date="2010-04" db="EMBL/GenBank/DDBJ databases">
        <authorList>
            <person name="Qin X."/>
            <person name="Bachman B."/>
            <person name="Battles P."/>
            <person name="Bell A."/>
            <person name="Bess C."/>
            <person name="Bickham C."/>
            <person name="Chaboub L."/>
            <person name="Chen D."/>
            <person name="Coyle M."/>
            <person name="Deiros D.R."/>
            <person name="Dinh H."/>
            <person name="Forbes L."/>
            <person name="Fowler G."/>
            <person name="Francisco L."/>
            <person name="Fu Q."/>
            <person name="Gubbala S."/>
            <person name="Hale W."/>
            <person name="Han Y."/>
            <person name="Hemphill L."/>
            <person name="Highlander S.K."/>
            <person name="Hirani K."/>
            <person name="Hogues M."/>
            <person name="Jackson L."/>
            <person name="Jakkamsetti A."/>
            <person name="Javaid M."/>
            <person name="Jiang H."/>
            <person name="Korchina V."/>
            <person name="Kovar C."/>
            <person name="Lara F."/>
            <person name="Lee S."/>
            <person name="Mata R."/>
            <person name="Mathew T."/>
            <person name="Moen C."/>
            <person name="Morales K."/>
            <person name="Munidasa M."/>
            <person name="Nazareth L."/>
            <person name="Ngo R."/>
            <person name="Nguyen L."/>
            <person name="Okwuonu G."/>
            <person name="Ongeri F."/>
            <person name="Patil S."/>
            <person name="Petrosino J."/>
            <person name="Pham C."/>
            <person name="Pham P."/>
            <person name="Pu L.-L."/>
            <person name="Puazo M."/>
            <person name="Raj R."/>
            <person name="Reid J."/>
            <person name="Rouhana J."/>
            <person name="Saada N."/>
            <person name="Shang Y."/>
            <person name="Simmons D."/>
            <person name="Thornton R."/>
            <person name="Warren J."/>
            <person name="Weissenberger G."/>
            <person name="Zhang J."/>
            <person name="Zhang L."/>
            <person name="Zhou C."/>
            <person name="Zhu D."/>
            <person name="Muzny D."/>
            <person name="Worley K."/>
            <person name="Gibbs R."/>
        </authorList>
    </citation>
    <scope>NUCLEOTIDE SEQUENCE [LARGE SCALE GENOMIC DNA]</scope>
    <source>
        <strain evidence="8 9">ATCC 49957</strain>
    </source>
</reference>